<keyword evidence="5" id="KW-0547">Nucleotide-binding</keyword>
<keyword evidence="6" id="KW-0067">ATP-binding</keyword>
<dbReference type="SUPFAM" id="SSF63712">
    <property type="entry name" value="Nicotinic receptor ligand binding domain-like"/>
    <property type="match status" value="1"/>
</dbReference>
<evidence type="ECO:0000256" key="6">
    <source>
        <dbReference type="ARBA" id="ARBA00022840"/>
    </source>
</evidence>
<dbReference type="FunFam" id="1.20.58.390:FF:000072">
    <property type="entry name" value="Uncharacterized protein"/>
    <property type="match status" value="1"/>
</dbReference>
<dbReference type="Gene3D" id="2.40.20.10">
    <property type="entry name" value="Plasminogen Kringle 4"/>
    <property type="match status" value="1"/>
</dbReference>
<dbReference type="Gene3D" id="1.10.2000.10">
    <property type="entry name" value="Frizzled cysteine-rich domain"/>
    <property type="match status" value="1"/>
</dbReference>
<dbReference type="FunFam" id="2.70.170.10:FF:000082">
    <property type="entry name" value="Uncharacterized protein"/>
    <property type="match status" value="1"/>
</dbReference>
<dbReference type="Pfam" id="PF02932">
    <property type="entry name" value="Neur_chan_memb"/>
    <property type="match status" value="1"/>
</dbReference>
<feature type="transmembrane region" description="Helical" evidence="10">
    <location>
        <begin position="482"/>
        <end position="505"/>
    </location>
</feature>
<evidence type="ECO:0000256" key="10">
    <source>
        <dbReference type="SAM" id="Phobius"/>
    </source>
</evidence>
<feature type="transmembrane region" description="Helical" evidence="10">
    <location>
        <begin position="662"/>
        <end position="684"/>
    </location>
</feature>
<dbReference type="Pfam" id="PF00051">
    <property type="entry name" value="Kringle"/>
    <property type="match status" value="1"/>
</dbReference>
<proteinExistence type="predicted"/>
<protein>
    <recommendedName>
        <fullName evidence="15">Kringle domain-containing protein</fullName>
    </recommendedName>
</protein>
<dbReference type="PRINTS" id="PR00018">
    <property type="entry name" value="KRINGLE"/>
</dbReference>
<evidence type="ECO:0000256" key="2">
    <source>
        <dbReference type="ARBA" id="ARBA00004479"/>
    </source>
</evidence>
<evidence type="ECO:0000256" key="3">
    <source>
        <dbReference type="ARBA" id="ARBA00022553"/>
    </source>
</evidence>
<dbReference type="eggNOG" id="KOG3645">
    <property type="taxonomic scope" value="Eukaryota"/>
</dbReference>
<dbReference type="InterPro" id="IPR036734">
    <property type="entry name" value="Neur_chan_lig-bd_sf"/>
</dbReference>
<comment type="subcellular location">
    <subcellularLocation>
        <location evidence="1">Membrane</location>
        <topology evidence="1">Multi-pass membrane protein</topology>
    </subcellularLocation>
    <subcellularLocation>
        <location evidence="2">Membrane</location>
        <topology evidence="2">Single-pass type I membrane protein</topology>
    </subcellularLocation>
</comment>
<feature type="domain" description="FZ" evidence="11">
    <location>
        <begin position="1"/>
        <end position="110"/>
    </location>
</feature>
<evidence type="ECO:0000256" key="5">
    <source>
        <dbReference type="ARBA" id="ARBA00022741"/>
    </source>
</evidence>
<dbReference type="InterPro" id="IPR006202">
    <property type="entry name" value="Neur_chan_lig-bd"/>
</dbReference>
<dbReference type="Gene3D" id="2.70.170.10">
    <property type="entry name" value="Neurotransmitter-gated ion-channel ligand-binding domain"/>
    <property type="match status" value="1"/>
</dbReference>
<accession>C3YF21</accession>
<dbReference type="InterPro" id="IPR036790">
    <property type="entry name" value="Frizzled_dom_sf"/>
</dbReference>
<evidence type="ECO:0008006" key="15">
    <source>
        <dbReference type="Google" id="ProtNLM"/>
    </source>
</evidence>
<dbReference type="InterPro" id="IPR035976">
    <property type="entry name" value="Sushi/SCR/CCP_sf"/>
</dbReference>
<organism>
    <name type="scientific">Branchiostoma floridae</name>
    <name type="common">Florida lancelet</name>
    <name type="synonym">Amphioxus</name>
    <dbReference type="NCBI Taxonomy" id="7739"/>
    <lineage>
        <taxon>Eukaryota</taxon>
        <taxon>Metazoa</taxon>
        <taxon>Chordata</taxon>
        <taxon>Cephalochordata</taxon>
        <taxon>Leptocardii</taxon>
        <taxon>Amphioxiformes</taxon>
        <taxon>Branchiostomatidae</taxon>
        <taxon>Branchiostoma</taxon>
    </lineage>
</organism>
<dbReference type="GO" id="GO:0016020">
    <property type="term" value="C:membrane"/>
    <property type="evidence" value="ECO:0007669"/>
    <property type="project" value="UniProtKB-SubCell"/>
</dbReference>
<dbReference type="FunFam" id="2.40.20.10:FF:000029">
    <property type="entry name" value="Uncharacterized protein"/>
    <property type="match status" value="1"/>
</dbReference>
<reference evidence="14" key="1">
    <citation type="journal article" date="2008" name="Nature">
        <title>The amphioxus genome and the evolution of the chordate karyotype.</title>
        <authorList>
            <consortium name="US DOE Joint Genome Institute (JGI-PGF)"/>
            <person name="Putnam N.H."/>
            <person name="Butts T."/>
            <person name="Ferrier D.E.K."/>
            <person name="Furlong R.F."/>
            <person name="Hellsten U."/>
            <person name="Kawashima T."/>
            <person name="Robinson-Rechavi M."/>
            <person name="Shoguchi E."/>
            <person name="Terry A."/>
            <person name="Yu J.-K."/>
            <person name="Benito-Gutierrez E.L."/>
            <person name="Dubchak I."/>
            <person name="Garcia-Fernandez J."/>
            <person name="Gibson-Brown J.J."/>
            <person name="Grigoriev I.V."/>
            <person name="Horton A.C."/>
            <person name="de Jong P.J."/>
            <person name="Jurka J."/>
            <person name="Kapitonov V.V."/>
            <person name="Kohara Y."/>
            <person name="Kuroki Y."/>
            <person name="Lindquist E."/>
            <person name="Lucas S."/>
            <person name="Osoegawa K."/>
            <person name="Pennacchio L.A."/>
            <person name="Salamov A.A."/>
            <person name="Satou Y."/>
            <person name="Sauka-Spengler T."/>
            <person name="Schmutz J."/>
            <person name="Shin-I T."/>
            <person name="Toyoda A."/>
            <person name="Bronner-Fraser M."/>
            <person name="Fujiyama A."/>
            <person name="Holland L.Z."/>
            <person name="Holland P.W.H."/>
            <person name="Satoh N."/>
            <person name="Rokhsar D.S."/>
        </authorList>
    </citation>
    <scope>NUCLEOTIDE SEQUENCE [LARGE SCALE GENOMIC DNA]</scope>
    <source>
        <strain evidence="14">S238N-H82</strain>
        <tissue evidence="14">Testes</tissue>
    </source>
</reference>
<dbReference type="GO" id="GO:0005524">
    <property type="term" value="F:ATP binding"/>
    <property type="evidence" value="ECO:0007669"/>
    <property type="project" value="UniProtKB-KW"/>
</dbReference>
<dbReference type="InterPro" id="IPR038178">
    <property type="entry name" value="Kringle_sf"/>
</dbReference>
<feature type="transmembrane region" description="Helical" evidence="10">
    <location>
        <begin position="511"/>
        <end position="536"/>
    </location>
</feature>
<keyword evidence="10" id="KW-1133">Transmembrane helix</keyword>
<dbReference type="SUPFAM" id="SSF57440">
    <property type="entry name" value="Kringle-like"/>
    <property type="match status" value="1"/>
</dbReference>
<keyword evidence="9" id="KW-0768">Sushi</keyword>
<dbReference type="CDD" id="cd00108">
    <property type="entry name" value="KR"/>
    <property type="match status" value="1"/>
</dbReference>
<evidence type="ECO:0000256" key="9">
    <source>
        <dbReference type="PROSITE-ProRule" id="PRU00302"/>
    </source>
</evidence>
<dbReference type="PROSITE" id="PS50038">
    <property type="entry name" value="FZ"/>
    <property type="match status" value="1"/>
</dbReference>
<dbReference type="SUPFAM" id="SSF57535">
    <property type="entry name" value="Complement control module/SCR domain"/>
    <property type="match status" value="1"/>
</dbReference>
<evidence type="ECO:0000256" key="4">
    <source>
        <dbReference type="ARBA" id="ARBA00022572"/>
    </source>
</evidence>
<dbReference type="PROSITE" id="PS50070">
    <property type="entry name" value="KRINGLE_2"/>
    <property type="match status" value="1"/>
</dbReference>
<feature type="domain" description="Sushi" evidence="13">
    <location>
        <begin position="181"/>
        <end position="249"/>
    </location>
</feature>
<dbReference type="FunFam" id="1.10.2000.10:FF:000020">
    <property type="entry name" value="Uncharacterized protein"/>
    <property type="match status" value="1"/>
</dbReference>
<evidence type="ECO:0000259" key="12">
    <source>
        <dbReference type="PROSITE" id="PS50070"/>
    </source>
</evidence>
<dbReference type="CDD" id="cd00033">
    <property type="entry name" value="CCP"/>
    <property type="match status" value="1"/>
</dbReference>
<feature type="transmembrane region" description="Helical" evidence="10">
    <location>
        <begin position="452"/>
        <end position="475"/>
    </location>
</feature>
<keyword evidence="4 8" id="KW-0420">Kringle</keyword>
<sequence>MTLPNPLNYNHATVAQVRNSAVFMNLTALAESDCHPRVRDLVCATILPRCETRPTLRQQLPCRSWCEEVKYSCKDQASWAVFPSCEIFPYTNCNNIQTSTTPEGAECFDGNGVNYRGNVSRDPIAKVNCEPWKDDPAHVRAHPWANLVGNKCRNPDVDEDRPWCFTPSGFEYCDIIPCQKEGCKDPGSPRGGKRSPILKFYWPGDKITYTCNPGFKLKKDSPPNTARCVVIDNVTGLADWDTPKAQCEVDQTFRLQKELLDSDVYSKAASPTNSLKIKAYVVNVINLNEKEETILASIKAEYTWTDSRLTWSSKEYGQLDSIFTLDDQVWKPTLTLERNANTDYSGGFPASEVEIKNTGGVTWPVETLTTTTCTLDPFFFPQDNMTCAVCWRAGQEYTIDCSDSTTHTDGNFLTCQIAEAKLVTGQWHGKTTLSAVNNTACLTMTLQRNPTFHYSTTISPCLILIILMIITFIMPSDKGDKIAFGVTVLLSMVVSLVVVTGFLPVSSSLPFIALLIIVCMALMGFFLMTTVFILILHDKKGPLPEWARTLFLKHLARAILMGDLTKNLEPERPSRHIVSRKVGDIEGNTNKSFKTEKDDLPKGGNNHSGFEATLSGLQGSVDELKSTVRQLSGSLSQAASGDDDTEVTEYALLADTLERLSVVLYVLAVIIAIPCTLLIGRPMVTPN</sequence>
<dbReference type="InterPro" id="IPR000001">
    <property type="entry name" value="Kringle"/>
</dbReference>
<dbReference type="InParanoid" id="C3YF21"/>
<dbReference type="EMBL" id="GG666507">
    <property type="protein sequence ID" value="EEN61265.1"/>
    <property type="molecule type" value="Genomic_DNA"/>
</dbReference>
<dbReference type="InterPro" id="IPR013806">
    <property type="entry name" value="Kringle-like"/>
</dbReference>
<comment type="caution">
    <text evidence="8">Lacks conserved residue(s) required for the propagation of feature annotation.</text>
</comment>
<evidence type="ECO:0000256" key="7">
    <source>
        <dbReference type="ARBA" id="ARBA00023157"/>
    </source>
</evidence>
<dbReference type="Pfam" id="PF02931">
    <property type="entry name" value="Neur_chan_LBD"/>
    <property type="match status" value="1"/>
</dbReference>
<dbReference type="Pfam" id="PF01392">
    <property type="entry name" value="Fz"/>
    <property type="match status" value="1"/>
</dbReference>
<dbReference type="FunFam" id="2.10.70.10:FF:000155">
    <property type="entry name" value="Uncharacterized protein"/>
    <property type="match status" value="1"/>
</dbReference>
<dbReference type="InterPro" id="IPR020067">
    <property type="entry name" value="Frizzled_dom"/>
</dbReference>
<evidence type="ECO:0000256" key="8">
    <source>
        <dbReference type="PROSITE-ProRule" id="PRU00121"/>
    </source>
</evidence>
<dbReference type="PANTHER" id="PTHR46335">
    <property type="entry name" value="CUBILIN"/>
    <property type="match status" value="1"/>
</dbReference>
<dbReference type="AlphaFoldDB" id="C3YF21"/>
<keyword evidence="10" id="KW-0812">Transmembrane</keyword>
<dbReference type="SMART" id="SM00130">
    <property type="entry name" value="KR"/>
    <property type="match status" value="1"/>
</dbReference>
<dbReference type="PANTHER" id="PTHR46335:SF1">
    <property type="entry name" value="CUBILIN"/>
    <property type="match status" value="1"/>
</dbReference>
<evidence type="ECO:0000256" key="1">
    <source>
        <dbReference type="ARBA" id="ARBA00004141"/>
    </source>
</evidence>
<dbReference type="CDD" id="cd07066">
    <property type="entry name" value="CRD_FZ"/>
    <property type="match status" value="1"/>
</dbReference>
<dbReference type="Gene3D" id="2.10.70.10">
    <property type="entry name" value="Complement Module, domain 1"/>
    <property type="match status" value="1"/>
</dbReference>
<dbReference type="PROSITE" id="PS50923">
    <property type="entry name" value="SUSHI"/>
    <property type="match status" value="1"/>
</dbReference>
<name>C3YF21_BRAFL</name>
<dbReference type="InterPro" id="IPR038050">
    <property type="entry name" value="Neuro_actylchol_rec"/>
</dbReference>
<dbReference type="SUPFAM" id="SSF90112">
    <property type="entry name" value="Neurotransmitter-gated ion-channel transmembrane pore"/>
    <property type="match status" value="1"/>
</dbReference>
<dbReference type="Gene3D" id="1.20.58.390">
    <property type="entry name" value="Neurotransmitter-gated ion-channel transmembrane domain"/>
    <property type="match status" value="1"/>
</dbReference>
<evidence type="ECO:0000259" key="11">
    <source>
        <dbReference type="PROSITE" id="PS50038"/>
    </source>
</evidence>
<dbReference type="SUPFAM" id="SSF63501">
    <property type="entry name" value="Frizzled cysteine-rich domain"/>
    <property type="match status" value="1"/>
</dbReference>
<keyword evidence="7" id="KW-1015">Disulfide bond</keyword>
<dbReference type="GO" id="GO:0005230">
    <property type="term" value="F:extracellular ligand-gated monoatomic ion channel activity"/>
    <property type="evidence" value="ECO:0007669"/>
    <property type="project" value="InterPro"/>
</dbReference>
<keyword evidence="3" id="KW-0597">Phosphoprotein</keyword>
<dbReference type="InterPro" id="IPR006029">
    <property type="entry name" value="Neurotrans-gated_channel_TM"/>
</dbReference>
<dbReference type="InterPro" id="IPR036719">
    <property type="entry name" value="Neuro-gated_channel_TM_sf"/>
</dbReference>
<evidence type="ECO:0000313" key="14">
    <source>
        <dbReference type="EMBL" id="EEN61265.1"/>
    </source>
</evidence>
<evidence type="ECO:0000259" key="13">
    <source>
        <dbReference type="PROSITE" id="PS50923"/>
    </source>
</evidence>
<feature type="domain" description="Kringle" evidence="12">
    <location>
        <begin position="106"/>
        <end position="178"/>
    </location>
</feature>
<dbReference type="InterPro" id="IPR000436">
    <property type="entry name" value="Sushi_SCR_CCP_dom"/>
</dbReference>
<keyword evidence="10" id="KW-0472">Membrane</keyword>
<gene>
    <name evidence="14" type="ORF">BRAFLDRAFT_126591</name>
</gene>
<dbReference type="SMART" id="SM00032">
    <property type="entry name" value="CCP"/>
    <property type="match status" value="1"/>
</dbReference>